<keyword evidence="2" id="KW-0812">Transmembrane</keyword>
<proteinExistence type="predicted"/>
<evidence type="ECO:0000256" key="2">
    <source>
        <dbReference type="SAM" id="Phobius"/>
    </source>
</evidence>
<reference evidence="3 4" key="1">
    <citation type="journal article" date="2019" name="Int. J. Syst. Evol. Microbiol.">
        <title>The Draft Whole-Genome Sequence of the Antibiotic Producer Empedobacter haloabium ATCC 31962 Provides Indications for Its Taxonomic Reclassification.</title>
        <authorList>
            <person name="Miess H."/>
            <person name="Arlt P."/>
            <person name="Apel A.K."/>
            <person name="Weber T."/>
            <person name="Nieselt K."/>
            <person name="Hanssen F."/>
            <person name="Czemmel S."/>
            <person name="Nahnsen S."/>
            <person name="Gross H."/>
        </authorList>
    </citation>
    <scope>NUCLEOTIDE SEQUENCE [LARGE SCALE GENOMIC DNA]</scope>
    <source>
        <strain evidence="3 4">ATCC 31962</strain>
    </source>
</reference>
<gene>
    <name evidence="3" type="ORF">E7V67_014035</name>
</gene>
<feature type="transmembrane region" description="Helical" evidence="2">
    <location>
        <begin position="80"/>
        <end position="102"/>
    </location>
</feature>
<sequence>MSDPDRPRPPRPYTPGHPDLLAPPPAATPAAVPLVPGLVRLLLVLVALALAGYGAAGVLADDLYLPAKRAPGTHYHGPAALLLAGMLGCWAAGLAALAWARFDPVRRALSNGRLLATLCTGGIVLMVAGLVAHGGAI</sequence>
<evidence type="ECO:0000313" key="3">
    <source>
        <dbReference type="EMBL" id="WUR16174.1"/>
    </source>
</evidence>
<feature type="transmembrane region" description="Helical" evidence="2">
    <location>
        <begin position="114"/>
        <end position="136"/>
    </location>
</feature>
<dbReference type="Proteomes" id="UP000321323">
    <property type="component" value="Chromosome"/>
</dbReference>
<dbReference type="EMBL" id="CP136508">
    <property type="protein sequence ID" value="WUR16174.1"/>
    <property type="molecule type" value="Genomic_DNA"/>
</dbReference>
<keyword evidence="2" id="KW-1133">Transmembrane helix</keyword>
<name>A0ABZ1UUJ2_9BURK</name>
<feature type="compositionally biased region" description="Pro residues" evidence="1">
    <location>
        <begin position="10"/>
        <end position="22"/>
    </location>
</feature>
<evidence type="ECO:0000313" key="4">
    <source>
        <dbReference type="Proteomes" id="UP000321323"/>
    </source>
</evidence>
<evidence type="ECO:0000256" key="1">
    <source>
        <dbReference type="SAM" id="MobiDB-lite"/>
    </source>
</evidence>
<keyword evidence="2" id="KW-0472">Membrane</keyword>
<protein>
    <submittedName>
        <fullName evidence="3">Uncharacterized protein</fullName>
    </submittedName>
</protein>
<feature type="region of interest" description="Disordered" evidence="1">
    <location>
        <begin position="1"/>
        <end position="22"/>
    </location>
</feature>
<accession>A0ABZ1UUJ2</accession>
<feature type="transmembrane region" description="Helical" evidence="2">
    <location>
        <begin position="41"/>
        <end position="60"/>
    </location>
</feature>
<organism evidence="3 4">
    <name type="scientific">[Empedobacter] haloabium</name>
    <dbReference type="NCBI Taxonomy" id="592317"/>
    <lineage>
        <taxon>Bacteria</taxon>
        <taxon>Pseudomonadati</taxon>
        <taxon>Pseudomonadota</taxon>
        <taxon>Betaproteobacteria</taxon>
        <taxon>Burkholderiales</taxon>
        <taxon>Oxalobacteraceae</taxon>
        <taxon>Telluria group</taxon>
        <taxon>Telluria group incertae sedis</taxon>
    </lineage>
</organism>
<keyword evidence="4" id="KW-1185">Reference proteome</keyword>